<dbReference type="InterPro" id="IPR050570">
    <property type="entry name" value="Cell_wall_metabolism_enzyme"/>
</dbReference>
<accession>A0ABY6P119</accession>
<dbReference type="EMBL" id="CP110615">
    <property type="protein sequence ID" value="UZJ25174.1"/>
    <property type="molecule type" value="Genomic_DNA"/>
</dbReference>
<evidence type="ECO:0000313" key="5">
    <source>
        <dbReference type="Proteomes" id="UP001164965"/>
    </source>
</evidence>
<dbReference type="Gene3D" id="2.70.70.10">
    <property type="entry name" value="Glucose Permease (Domain IIA)"/>
    <property type="match status" value="1"/>
</dbReference>
<dbReference type="CDD" id="cd12797">
    <property type="entry name" value="M23_peptidase"/>
    <property type="match status" value="1"/>
</dbReference>
<reference evidence="4" key="1">
    <citation type="submission" date="2022-10" db="EMBL/GenBank/DDBJ databases">
        <title>Rhodococcus sp.75.</title>
        <authorList>
            <person name="Sun M."/>
        </authorList>
    </citation>
    <scope>NUCLEOTIDE SEQUENCE</scope>
    <source>
        <strain evidence="4">75</strain>
    </source>
</reference>
<feature type="compositionally biased region" description="Polar residues" evidence="1">
    <location>
        <begin position="84"/>
        <end position="93"/>
    </location>
</feature>
<dbReference type="SUPFAM" id="SSF51261">
    <property type="entry name" value="Duplicated hybrid motif"/>
    <property type="match status" value="1"/>
</dbReference>
<feature type="signal peptide" evidence="2">
    <location>
        <begin position="1"/>
        <end position="18"/>
    </location>
</feature>
<keyword evidence="5" id="KW-1185">Reference proteome</keyword>
<evidence type="ECO:0000256" key="2">
    <source>
        <dbReference type="SAM" id="SignalP"/>
    </source>
</evidence>
<feature type="chain" id="PRO_5045975861" evidence="2">
    <location>
        <begin position="19"/>
        <end position="209"/>
    </location>
</feature>
<gene>
    <name evidence="4" type="ORF">RHODO2019_01290</name>
</gene>
<evidence type="ECO:0000259" key="3">
    <source>
        <dbReference type="Pfam" id="PF01551"/>
    </source>
</evidence>
<sequence length="209" mass="20734">MSAALAAGAVLAGGSWTAVTPAAATASAQTVDGAARQGPAQVGPSVLAVSRDVGTAALAQLSKGTRLASERAARAAEARRPLTVSPTTGTITSGFGARWGTNHDGVDIANSIGTPVLAVTDGVVLQSGPASGFGLWVRVRQDDGTIGIYGHINESFVAAGQEVSAGQEIATVGNRGVSTGPHLHYGVQTTSGAALDPLPWLGDRGVSIS</sequence>
<dbReference type="Proteomes" id="UP001164965">
    <property type="component" value="Chromosome"/>
</dbReference>
<dbReference type="InterPro" id="IPR011055">
    <property type="entry name" value="Dup_hybrid_motif"/>
</dbReference>
<dbReference type="PANTHER" id="PTHR21666">
    <property type="entry name" value="PEPTIDASE-RELATED"/>
    <property type="match status" value="1"/>
</dbReference>
<dbReference type="Pfam" id="PF01551">
    <property type="entry name" value="Peptidase_M23"/>
    <property type="match status" value="1"/>
</dbReference>
<evidence type="ECO:0000256" key="1">
    <source>
        <dbReference type="SAM" id="MobiDB-lite"/>
    </source>
</evidence>
<proteinExistence type="predicted"/>
<dbReference type="InterPro" id="IPR016047">
    <property type="entry name" value="M23ase_b-sheet_dom"/>
</dbReference>
<evidence type="ECO:0000313" key="4">
    <source>
        <dbReference type="EMBL" id="UZJ25174.1"/>
    </source>
</evidence>
<feature type="domain" description="M23ase beta-sheet core" evidence="3">
    <location>
        <begin position="102"/>
        <end position="197"/>
    </location>
</feature>
<dbReference type="PANTHER" id="PTHR21666:SF270">
    <property type="entry name" value="MUREIN HYDROLASE ACTIVATOR ENVC"/>
    <property type="match status" value="1"/>
</dbReference>
<protein>
    <submittedName>
        <fullName evidence="4">M23 family metallopeptidase</fullName>
    </submittedName>
</protein>
<organism evidence="4 5">
    <name type="scientific">Rhodococcus antarcticus</name>
    <dbReference type="NCBI Taxonomy" id="2987751"/>
    <lineage>
        <taxon>Bacteria</taxon>
        <taxon>Bacillati</taxon>
        <taxon>Actinomycetota</taxon>
        <taxon>Actinomycetes</taxon>
        <taxon>Mycobacteriales</taxon>
        <taxon>Nocardiaceae</taxon>
        <taxon>Rhodococcus</taxon>
    </lineage>
</organism>
<name>A0ABY6P119_9NOCA</name>
<feature type="region of interest" description="Disordered" evidence="1">
    <location>
        <begin position="72"/>
        <end position="96"/>
    </location>
</feature>
<keyword evidence="2" id="KW-0732">Signal</keyword>